<keyword evidence="1" id="KW-0812">Transmembrane</keyword>
<keyword evidence="3" id="KW-1185">Reference proteome</keyword>
<protein>
    <submittedName>
        <fullName evidence="2">Uncharacterized protein</fullName>
    </submittedName>
</protein>
<keyword evidence="1" id="KW-0472">Membrane</keyword>
<comment type="caution">
    <text evidence="2">The sequence shown here is derived from an EMBL/GenBank/DDBJ whole genome shotgun (WGS) entry which is preliminary data.</text>
</comment>
<evidence type="ECO:0000313" key="3">
    <source>
        <dbReference type="Proteomes" id="UP001198901"/>
    </source>
</evidence>
<keyword evidence="1" id="KW-1133">Transmembrane helix</keyword>
<accession>A0ABS7XWC4</accession>
<reference evidence="3" key="1">
    <citation type="submission" date="2023-07" db="EMBL/GenBank/DDBJ databases">
        <authorList>
            <person name="Yue Y."/>
        </authorList>
    </citation>
    <scope>NUCLEOTIDE SEQUENCE [LARGE SCALE GENOMIC DNA]</scope>
    <source>
        <strain evidence="3">D23</strain>
    </source>
</reference>
<gene>
    <name evidence="2" type="ORF">LBU54_13995</name>
</gene>
<proteinExistence type="predicted"/>
<dbReference type="RefSeq" id="WP_224531268.1">
    <property type="nucleotide sequence ID" value="NZ_JAIUJR010000011.1"/>
</dbReference>
<dbReference type="Proteomes" id="UP001198901">
    <property type="component" value="Unassembled WGS sequence"/>
</dbReference>
<sequence>MVLTIIFIILLTLVLYLLFVPILLVIDTRTNNYSVRLKGLISASVLADDQEVFKIQMRILGFELYLHPLKTKRPKATKKTSSVEKKPSKNRFQFKTIVRLIRTFKIKQFYLNLDTGDCIGNAKLYPAFAFLNFYIGGFHINFTGQNTLVLVVENKPIRLIRSYINI</sequence>
<evidence type="ECO:0000313" key="2">
    <source>
        <dbReference type="EMBL" id="MCA0133704.1"/>
    </source>
</evidence>
<feature type="transmembrane region" description="Helical" evidence="1">
    <location>
        <begin position="6"/>
        <end position="26"/>
    </location>
</feature>
<organism evidence="2 3">
    <name type="scientific">Winogradskyella alexanderae</name>
    <dbReference type="NCBI Taxonomy" id="2877123"/>
    <lineage>
        <taxon>Bacteria</taxon>
        <taxon>Pseudomonadati</taxon>
        <taxon>Bacteroidota</taxon>
        <taxon>Flavobacteriia</taxon>
        <taxon>Flavobacteriales</taxon>
        <taxon>Flavobacteriaceae</taxon>
        <taxon>Winogradskyella</taxon>
    </lineage>
</organism>
<evidence type="ECO:0000256" key="1">
    <source>
        <dbReference type="SAM" id="Phobius"/>
    </source>
</evidence>
<dbReference type="EMBL" id="JAIUJR010000011">
    <property type="protein sequence ID" value="MCA0133704.1"/>
    <property type="molecule type" value="Genomic_DNA"/>
</dbReference>
<name>A0ABS7XWC4_9FLAO</name>